<dbReference type="OrthoDB" id="9814483at2"/>
<reference evidence="3 4" key="1">
    <citation type="submission" date="2018-09" db="EMBL/GenBank/DDBJ databases">
        <authorList>
            <person name="Wang Z."/>
        </authorList>
    </citation>
    <scope>NUCLEOTIDE SEQUENCE [LARGE SCALE GENOMIC DNA]</scope>
    <source>
        <strain evidence="3 4">ALS 81</strain>
    </source>
</reference>
<keyword evidence="1" id="KW-0812">Transmembrane</keyword>
<dbReference type="InterPro" id="IPR032816">
    <property type="entry name" value="VTT_dom"/>
</dbReference>
<dbReference type="AlphaFoldDB" id="A0A420EA54"/>
<proteinExistence type="predicted"/>
<dbReference type="PANTHER" id="PTHR42709:SF4">
    <property type="entry name" value="INNER MEMBRANE PROTEIN YQAA"/>
    <property type="match status" value="1"/>
</dbReference>
<gene>
    <name evidence="3" type="ORF">DBZ36_13875</name>
</gene>
<sequence>MFVSAFVSATLLPGSSELVLVASLSSYPERWLGFLLSASLGNTLGGMLSFAMGWGLKNYAGSWMRWLPSEKEQQKAAPWLRRFGVWSLLLSWTPIIGDGLCLLAGAAKLPWLPCLLIMALGKFIRYGAIIGLTFHWF</sequence>
<evidence type="ECO:0000259" key="2">
    <source>
        <dbReference type="Pfam" id="PF09335"/>
    </source>
</evidence>
<feature type="domain" description="VTT" evidence="2">
    <location>
        <begin position="17"/>
        <end position="129"/>
    </location>
</feature>
<dbReference type="GO" id="GO:0005886">
    <property type="term" value="C:plasma membrane"/>
    <property type="evidence" value="ECO:0007669"/>
    <property type="project" value="UniProtKB-ARBA"/>
</dbReference>
<keyword evidence="4" id="KW-1185">Reference proteome</keyword>
<feature type="transmembrane region" description="Helical" evidence="1">
    <location>
        <begin position="111"/>
        <end position="134"/>
    </location>
</feature>
<comment type="caution">
    <text evidence="3">The sequence shown here is derived from an EMBL/GenBank/DDBJ whole genome shotgun (WGS) entry which is preliminary data.</text>
</comment>
<dbReference type="Proteomes" id="UP000286482">
    <property type="component" value="Unassembled WGS sequence"/>
</dbReference>
<organism evidence="3 4">
    <name type="scientific">Alginatibacterium sediminis</name>
    <dbReference type="NCBI Taxonomy" id="2164068"/>
    <lineage>
        <taxon>Bacteria</taxon>
        <taxon>Pseudomonadati</taxon>
        <taxon>Pseudomonadota</taxon>
        <taxon>Gammaproteobacteria</taxon>
        <taxon>Alteromonadales</taxon>
        <taxon>Alteromonadaceae</taxon>
        <taxon>Alginatibacterium</taxon>
    </lineage>
</organism>
<dbReference type="EMBL" id="RAQO01000007">
    <property type="protein sequence ID" value="RKF17550.1"/>
    <property type="molecule type" value="Genomic_DNA"/>
</dbReference>
<protein>
    <submittedName>
        <fullName evidence="3">DedA family protein</fullName>
    </submittedName>
</protein>
<accession>A0A420EA54</accession>
<dbReference type="PANTHER" id="PTHR42709">
    <property type="entry name" value="ALKALINE PHOSPHATASE LIKE PROTEIN"/>
    <property type="match status" value="1"/>
</dbReference>
<dbReference type="InterPro" id="IPR051311">
    <property type="entry name" value="DedA_domain"/>
</dbReference>
<feature type="transmembrane region" description="Helical" evidence="1">
    <location>
        <begin position="83"/>
        <end position="105"/>
    </location>
</feature>
<keyword evidence="1" id="KW-0472">Membrane</keyword>
<feature type="transmembrane region" description="Helical" evidence="1">
    <location>
        <begin position="31"/>
        <end position="56"/>
    </location>
</feature>
<evidence type="ECO:0000256" key="1">
    <source>
        <dbReference type="SAM" id="Phobius"/>
    </source>
</evidence>
<evidence type="ECO:0000313" key="4">
    <source>
        <dbReference type="Proteomes" id="UP000286482"/>
    </source>
</evidence>
<evidence type="ECO:0000313" key="3">
    <source>
        <dbReference type="EMBL" id="RKF17550.1"/>
    </source>
</evidence>
<dbReference type="Pfam" id="PF09335">
    <property type="entry name" value="VTT_dom"/>
    <property type="match status" value="1"/>
</dbReference>
<name>A0A420EA54_9ALTE</name>
<keyword evidence="1" id="KW-1133">Transmembrane helix</keyword>